<evidence type="ECO:0000313" key="2">
    <source>
        <dbReference type="EMBL" id="MDI6453463.1"/>
    </source>
</evidence>
<organism evidence="2 3">
    <name type="scientific">Peloplasma aerotolerans</name>
    <dbReference type="NCBI Taxonomy" id="3044389"/>
    <lineage>
        <taxon>Bacteria</taxon>
        <taxon>Bacillati</taxon>
        <taxon>Mycoplasmatota</taxon>
        <taxon>Mollicutes</taxon>
        <taxon>Acholeplasmatales</taxon>
        <taxon>Acholeplasmataceae</taxon>
        <taxon>Peloplasma</taxon>
    </lineage>
</organism>
<evidence type="ECO:0000313" key="3">
    <source>
        <dbReference type="Proteomes" id="UP001431532"/>
    </source>
</evidence>
<protein>
    <submittedName>
        <fullName evidence="2">Uncharacterized protein</fullName>
    </submittedName>
</protein>
<dbReference type="EMBL" id="JASCXW010000029">
    <property type="protein sequence ID" value="MDI6453463.1"/>
    <property type="molecule type" value="Genomic_DNA"/>
</dbReference>
<feature type="transmembrane region" description="Helical" evidence="1">
    <location>
        <begin position="41"/>
        <end position="60"/>
    </location>
</feature>
<dbReference type="AlphaFoldDB" id="A0AAW6UEN0"/>
<name>A0AAW6UEN0_9MOLU</name>
<keyword evidence="1" id="KW-0472">Membrane</keyword>
<keyword evidence="1" id="KW-0812">Transmembrane</keyword>
<evidence type="ECO:0000256" key="1">
    <source>
        <dbReference type="SAM" id="Phobius"/>
    </source>
</evidence>
<keyword evidence="1" id="KW-1133">Transmembrane helix</keyword>
<keyword evidence="3" id="KW-1185">Reference proteome</keyword>
<accession>A0AAW6UEN0</accession>
<gene>
    <name evidence="2" type="ORF">QJ521_07785</name>
</gene>
<sequence>MKNLIKFTLILGIFASVYFVGDQLIGIFIPNHETITNTSLLFLYGGITGYVLFIVFVVLLQEEGFRKIRGYKPKLSKTIHQLYIFIAAVFILIAFINFELQLLILLALVFMLITASLDSIRDKIIQEKEGNVLHPKKII</sequence>
<reference evidence="2" key="1">
    <citation type="submission" date="2023-05" db="EMBL/GenBank/DDBJ databases">
        <title>Mariniplasma microaerophilum sp. nov., a novel anaerobic mollicute isolated from terrestrial mud volcano, Taman Peninsula, Russia.</title>
        <authorList>
            <person name="Khomyakova M.A."/>
            <person name="Merkel A.Y."/>
            <person name="Slobodkin A.I."/>
        </authorList>
    </citation>
    <scope>NUCLEOTIDE SEQUENCE</scope>
    <source>
        <strain evidence="2">M4Ah</strain>
    </source>
</reference>
<feature type="transmembrane region" description="Helical" evidence="1">
    <location>
        <begin position="80"/>
        <end position="96"/>
    </location>
</feature>
<dbReference type="RefSeq" id="WP_282839896.1">
    <property type="nucleotide sequence ID" value="NZ_JASCXW010000029.1"/>
</dbReference>
<feature type="transmembrane region" description="Helical" evidence="1">
    <location>
        <begin position="7"/>
        <end position="29"/>
    </location>
</feature>
<dbReference type="Proteomes" id="UP001431532">
    <property type="component" value="Unassembled WGS sequence"/>
</dbReference>
<comment type="caution">
    <text evidence="2">The sequence shown here is derived from an EMBL/GenBank/DDBJ whole genome shotgun (WGS) entry which is preliminary data.</text>
</comment>
<proteinExistence type="predicted"/>